<sequence>MKHIQDGVCCVANLPSTHSNAQPNHSIGVFCGFLPSVATILSLNLIWHGRDGTPPSSSSSSRRSGVARPAAGDLPCNCQRCPHQHEALRSAAVVDPPRMASAPPHRHLLAALHADHPSGASPSSPKCAPPPSASAPSRIPPPPPRSPPKTPPRRSRHTRRHPSTSPRRAEEPRTCCSTRCSSRFAARDCSGGHCRPRASTRTTLHRRVVLDAWLRYKRREDELDLGRYCSRPAPRRCPPPNMLQGDGVSSGHWAGSGSLQRGAPTAAGVGEAWGRAAVGAGGSRGRG</sequence>
<organism evidence="2">
    <name type="scientific">Setaria italica</name>
    <name type="common">Foxtail millet</name>
    <name type="synonym">Panicum italicum</name>
    <dbReference type="NCBI Taxonomy" id="4555"/>
    <lineage>
        <taxon>Eukaryota</taxon>
        <taxon>Viridiplantae</taxon>
        <taxon>Streptophyta</taxon>
        <taxon>Embryophyta</taxon>
        <taxon>Tracheophyta</taxon>
        <taxon>Spermatophyta</taxon>
        <taxon>Magnoliopsida</taxon>
        <taxon>Liliopsida</taxon>
        <taxon>Poales</taxon>
        <taxon>Poaceae</taxon>
        <taxon>PACMAD clade</taxon>
        <taxon>Panicoideae</taxon>
        <taxon>Panicodae</taxon>
        <taxon>Paniceae</taxon>
        <taxon>Cenchrinae</taxon>
        <taxon>Setaria</taxon>
    </lineage>
</organism>
<feature type="compositionally biased region" description="Low complexity" evidence="1">
    <location>
        <begin position="115"/>
        <end position="126"/>
    </location>
</feature>
<feature type="region of interest" description="Disordered" evidence="1">
    <location>
        <begin position="115"/>
        <end position="172"/>
    </location>
</feature>
<reference evidence="2" key="1">
    <citation type="journal article" date="2012" name="Nat. Biotechnol.">
        <title>Reference genome sequence of the model plant Setaria.</title>
        <authorList>
            <person name="Bennetzen J.L."/>
            <person name="Schmutz J."/>
            <person name="Wang H."/>
            <person name="Percifield R."/>
            <person name="Hawkins J."/>
            <person name="Pontaroli A.C."/>
            <person name="Estep M."/>
            <person name="Feng L."/>
            <person name="Vaughn J.N."/>
            <person name="Grimwood J."/>
            <person name="Jenkins J."/>
            <person name="Barry K."/>
            <person name="Lindquist E."/>
            <person name="Hellsten U."/>
            <person name="Deshpande S."/>
            <person name="Wang X."/>
            <person name="Wu X."/>
            <person name="Mitros T."/>
            <person name="Triplett J."/>
            <person name="Yang X."/>
            <person name="Ye C.Y."/>
            <person name="Mauro-Herrera M."/>
            <person name="Wang L."/>
            <person name="Li P."/>
            <person name="Sharma M."/>
            <person name="Sharma R."/>
            <person name="Ronald P.C."/>
            <person name="Panaud O."/>
            <person name="Kellogg E.A."/>
            <person name="Brutnell T.P."/>
            <person name="Doust A.N."/>
            <person name="Tuskan G.A."/>
            <person name="Rokhsar D."/>
            <person name="Devos K.M."/>
        </authorList>
    </citation>
    <scope>NUCLEOTIDE SEQUENCE [LARGE SCALE GENOMIC DNA]</scope>
    <source>
        <strain evidence="2">Yugu1</strain>
    </source>
</reference>
<reference evidence="2" key="2">
    <citation type="submission" date="2015-07" db="EMBL/GenBank/DDBJ databases">
        <authorList>
            <person name="Noorani M."/>
        </authorList>
    </citation>
    <scope>NUCLEOTIDE SEQUENCE</scope>
    <source>
        <strain evidence="2">Yugu1</strain>
    </source>
</reference>
<dbReference type="EMBL" id="CM003530">
    <property type="protein sequence ID" value="RCV19697.1"/>
    <property type="molecule type" value="Genomic_DNA"/>
</dbReference>
<gene>
    <name evidence="2" type="ORF">SETIT_3G406100v2</name>
</gene>
<name>A0A368QNZ5_SETIT</name>
<proteinExistence type="predicted"/>
<feature type="compositionally biased region" description="Pro residues" evidence="1">
    <location>
        <begin position="127"/>
        <end position="150"/>
    </location>
</feature>
<evidence type="ECO:0000256" key="1">
    <source>
        <dbReference type="SAM" id="MobiDB-lite"/>
    </source>
</evidence>
<accession>A0A368QNZ5</accession>
<protein>
    <submittedName>
        <fullName evidence="2">Uncharacterized protein</fullName>
    </submittedName>
</protein>
<dbReference type="AlphaFoldDB" id="A0A368QNZ5"/>
<evidence type="ECO:0000313" key="2">
    <source>
        <dbReference type="EMBL" id="RCV19697.1"/>
    </source>
</evidence>
<feature type="compositionally biased region" description="Basic residues" evidence="1">
    <location>
        <begin position="151"/>
        <end position="162"/>
    </location>
</feature>